<reference evidence="1" key="2">
    <citation type="submission" date="2022-01" db="EMBL/GenBank/DDBJ databases">
        <authorList>
            <person name="Yamashiro T."/>
            <person name="Shiraishi A."/>
            <person name="Satake H."/>
            <person name="Nakayama K."/>
        </authorList>
    </citation>
    <scope>NUCLEOTIDE SEQUENCE</scope>
</reference>
<dbReference type="EMBL" id="BQNB010015588">
    <property type="protein sequence ID" value="GJT41756.1"/>
    <property type="molecule type" value="Genomic_DNA"/>
</dbReference>
<accession>A0ABQ5DRE7</accession>
<organism evidence="1 2">
    <name type="scientific">Tanacetum coccineum</name>
    <dbReference type="NCBI Taxonomy" id="301880"/>
    <lineage>
        <taxon>Eukaryota</taxon>
        <taxon>Viridiplantae</taxon>
        <taxon>Streptophyta</taxon>
        <taxon>Embryophyta</taxon>
        <taxon>Tracheophyta</taxon>
        <taxon>Spermatophyta</taxon>
        <taxon>Magnoliopsida</taxon>
        <taxon>eudicotyledons</taxon>
        <taxon>Gunneridae</taxon>
        <taxon>Pentapetalae</taxon>
        <taxon>asterids</taxon>
        <taxon>campanulids</taxon>
        <taxon>Asterales</taxon>
        <taxon>Asteraceae</taxon>
        <taxon>Asteroideae</taxon>
        <taxon>Anthemideae</taxon>
        <taxon>Anthemidinae</taxon>
        <taxon>Tanacetum</taxon>
    </lineage>
</organism>
<protein>
    <submittedName>
        <fullName evidence="1">Uncharacterized protein</fullName>
    </submittedName>
</protein>
<gene>
    <name evidence="1" type="ORF">Tco_0941621</name>
</gene>
<dbReference type="Proteomes" id="UP001151760">
    <property type="component" value="Unassembled WGS sequence"/>
</dbReference>
<name>A0ABQ5DRE7_9ASTR</name>
<evidence type="ECO:0000313" key="2">
    <source>
        <dbReference type="Proteomes" id="UP001151760"/>
    </source>
</evidence>
<sequence>MELKTVGPDDYFFRFEYEIGSGWLSPSVIEVFCKCQMPFNPDMFSLMCEACKERLDTSGQGDDFNRCHQIVM</sequence>
<reference evidence="1" key="1">
    <citation type="journal article" date="2022" name="Int. J. Mol. Sci.">
        <title>Draft Genome of Tanacetum Coccineum: Genomic Comparison of Closely Related Tanacetum-Family Plants.</title>
        <authorList>
            <person name="Yamashiro T."/>
            <person name="Shiraishi A."/>
            <person name="Nakayama K."/>
            <person name="Satake H."/>
        </authorList>
    </citation>
    <scope>NUCLEOTIDE SEQUENCE</scope>
</reference>
<dbReference type="PANTHER" id="PTHR46364">
    <property type="entry name" value="OS08G0421900 PROTEIN"/>
    <property type="match status" value="1"/>
</dbReference>
<keyword evidence="2" id="KW-1185">Reference proteome</keyword>
<evidence type="ECO:0000313" key="1">
    <source>
        <dbReference type="EMBL" id="GJT41756.1"/>
    </source>
</evidence>
<proteinExistence type="predicted"/>
<comment type="caution">
    <text evidence="1">The sequence shown here is derived from an EMBL/GenBank/DDBJ whole genome shotgun (WGS) entry which is preliminary data.</text>
</comment>